<dbReference type="PROSITE" id="PS50222">
    <property type="entry name" value="EF_HAND_2"/>
    <property type="match status" value="1"/>
</dbReference>
<dbReference type="Pfam" id="PF13405">
    <property type="entry name" value="EF-hand_6"/>
    <property type="match status" value="1"/>
</dbReference>
<dbReference type="InterPro" id="IPR011992">
    <property type="entry name" value="EF-hand-dom_pair"/>
</dbReference>
<evidence type="ECO:0000313" key="4">
    <source>
        <dbReference type="Proteomes" id="UP000316759"/>
    </source>
</evidence>
<sequence>MIAQNKDPQYVHFVLDIFKRYDVDGDKELNVDEFRTYLENECRVK</sequence>
<keyword evidence="1" id="KW-0106">Calcium</keyword>
<dbReference type="PROSITE" id="PS00018">
    <property type="entry name" value="EF_HAND_1"/>
    <property type="match status" value="1"/>
</dbReference>
<dbReference type="Proteomes" id="UP000316759">
    <property type="component" value="Unassembled WGS sequence"/>
</dbReference>
<evidence type="ECO:0000259" key="2">
    <source>
        <dbReference type="PROSITE" id="PS50222"/>
    </source>
</evidence>
<dbReference type="AlphaFoldDB" id="A0A504Y8Y9"/>
<name>A0A504Y8Y9_FASGI</name>
<evidence type="ECO:0000313" key="3">
    <source>
        <dbReference type="EMBL" id="TPP57493.1"/>
    </source>
</evidence>
<evidence type="ECO:0000256" key="1">
    <source>
        <dbReference type="ARBA" id="ARBA00022837"/>
    </source>
</evidence>
<reference evidence="3 4" key="1">
    <citation type="submission" date="2019-04" db="EMBL/GenBank/DDBJ databases">
        <title>Annotation for the trematode Fasciola gigantica.</title>
        <authorList>
            <person name="Choi Y.-J."/>
        </authorList>
    </citation>
    <scope>NUCLEOTIDE SEQUENCE [LARGE SCALE GENOMIC DNA]</scope>
    <source>
        <strain evidence="3">Uganda_cow_1</strain>
    </source>
</reference>
<keyword evidence="4" id="KW-1185">Reference proteome</keyword>
<protein>
    <recommendedName>
        <fullName evidence="2">EF-hand domain-containing protein</fullName>
    </recommendedName>
</protein>
<dbReference type="InterPro" id="IPR002048">
    <property type="entry name" value="EF_hand_dom"/>
</dbReference>
<accession>A0A504Y8Y9</accession>
<dbReference type="Gene3D" id="1.10.238.10">
    <property type="entry name" value="EF-hand"/>
    <property type="match status" value="1"/>
</dbReference>
<dbReference type="EMBL" id="SUNJ01013140">
    <property type="protein sequence ID" value="TPP57493.1"/>
    <property type="molecule type" value="Genomic_DNA"/>
</dbReference>
<comment type="caution">
    <text evidence="3">The sequence shown here is derived from an EMBL/GenBank/DDBJ whole genome shotgun (WGS) entry which is preliminary data.</text>
</comment>
<feature type="domain" description="EF-hand" evidence="2">
    <location>
        <begin position="9"/>
        <end position="44"/>
    </location>
</feature>
<dbReference type="GO" id="GO:0005509">
    <property type="term" value="F:calcium ion binding"/>
    <property type="evidence" value="ECO:0007669"/>
    <property type="project" value="InterPro"/>
</dbReference>
<dbReference type="SUPFAM" id="SSF47473">
    <property type="entry name" value="EF-hand"/>
    <property type="match status" value="1"/>
</dbReference>
<gene>
    <name evidence="3" type="ORF">FGIG_04010</name>
</gene>
<organism evidence="3 4">
    <name type="scientific">Fasciola gigantica</name>
    <name type="common">Giant liver fluke</name>
    <dbReference type="NCBI Taxonomy" id="46835"/>
    <lineage>
        <taxon>Eukaryota</taxon>
        <taxon>Metazoa</taxon>
        <taxon>Spiralia</taxon>
        <taxon>Lophotrochozoa</taxon>
        <taxon>Platyhelminthes</taxon>
        <taxon>Trematoda</taxon>
        <taxon>Digenea</taxon>
        <taxon>Plagiorchiida</taxon>
        <taxon>Echinostomata</taxon>
        <taxon>Echinostomatoidea</taxon>
        <taxon>Fasciolidae</taxon>
        <taxon>Fasciola</taxon>
    </lineage>
</organism>
<dbReference type="OrthoDB" id="6236324at2759"/>
<dbReference type="InterPro" id="IPR018247">
    <property type="entry name" value="EF_Hand_1_Ca_BS"/>
</dbReference>
<proteinExistence type="predicted"/>